<dbReference type="AlphaFoldDB" id="A0A0G4KLV7"/>
<dbReference type="Proteomes" id="UP000044602">
    <property type="component" value="Unassembled WGS sequence"/>
</dbReference>
<keyword evidence="1" id="KW-1133">Transmembrane helix</keyword>
<proteinExistence type="predicted"/>
<dbReference type="InterPro" id="IPR029052">
    <property type="entry name" value="Metallo-depent_PP-like"/>
</dbReference>
<name>A0A0G4KLV7_VERLO</name>
<feature type="transmembrane region" description="Helical" evidence="1">
    <location>
        <begin position="218"/>
        <end position="241"/>
    </location>
</feature>
<organism evidence="2 4">
    <name type="scientific">Verticillium longisporum</name>
    <name type="common">Verticillium dahliae var. longisporum</name>
    <dbReference type="NCBI Taxonomy" id="100787"/>
    <lineage>
        <taxon>Eukaryota</taxon>
        <taxon>Fungi</taxon>
        <taxon>Dikarya</taxon>
        <taxon>Ascomycota</taxon>
        <taxon>Pezizomycotina</taxon>
        <taxon>Sordariomycetes</taxon>
        <taxon>Hypocreomycetidae</taxon>
        <taxon>Glomerellales</taxon>
        <taxon>Plectosphaerellaceae</taxon>
        <taxon>Verticillium</taxon>
    </lineage>
</organism>
<sequence>MVTSEISRPFVELPQQYSRIQQVADWLYDTTRRRQPIRGLGTEVIHPTVDSAAVTVVYISDTHNTKLDLLPPGDILVHASDLSQFGTFDELQAQLSWLAALSYKYKIIIASNHDLLLDGVFVAARPNRELERHVGKRRGDLIWEDVRYLEHEALELEVKGRSVRVFGSPWTPRCGSWAFQPKLVVFGHIHAARGLEWLRYDWAQLWYEAVAAGTWRRWVSLAGLAVSVIWLMASGFLGLAFGECCRSWRSREQ</sequence>
<keyword evidence="1" id="KW-0472">Membrane</keyword>
<evidence type="ECO:0000313" key="2">
    <source>
        <dbReference type="EMBL" id="CRK08819.1"/>
    </source>
</evidence>
<evidence type="ECO:0008006" key="6">
    <source>
        <dbReference type="Google" id="ProtNLM"/>
    </source>
</evidence>
<keyword evidence="1" id="KW-0812">Transmembrane</keyword>
<dbReference type="PANTHER" id="PTHR12905:SF18">
    <property type="entry name" value="ESTER HYDROLASE, PUTATIVE (AFU_ORTHOLOGUE AFUA_4G03130)-RELATED"/>
    <property type="match status" value="1"/>
</dbReference>
<accession>A0A0G4KLV7</accession>
<dbReference type="EMBL" id="CVQH01002113">
    <property type="protein sequence ID" value="CRK08819.1"/>
    <property type="molecule type" value="Genomic_DNA"/>
</dbReference>
<dbReference type="InterPro" id="IPR051693">
    <property type="entry name" value="UPF0046_metallophosphoest"/>
</dbReference>
<dbReference type="Gene3D" id="3.60.21.10">
    <property type="match status" value="1"/>
</dbReference>
<protein>
    <recommendedName>
        <fullName evidence="6">Calcineurin-like phosphoesterase domain-containing protein</fullName>
    </recommendedName>
</protein>
<dbReference type="Proteomes" id="UP000045706">
    <property type="component" value="Unassembled WGS sequence"/>
</dbReference>
<evidence type="ECO:0000313" key="3">
    <source>
        <dbReference type="EMBL" id="CRK16231.1"/>
    </source>
</evidence>
<evidence type="ECO:0000313" key="4">
    <source>
        <dbReference type="Proteomes" id="UP000044602"/>
    </source>
</evidence>
<evidence type="ECO:0000313" key="5">
    <source>
        <dbReference type="Proteomes" id="UP000045706"/>
    </source>
</evidence>
<keyword evidence="4" id="KW-1185">Reference proteome</keyword>
<dbReference type="PANTHER" id="PTHR12905">
    <property type="entry name" value="METALLOPHOSPHOESTERASE"/>
    <property type="match status" value="1"/>
</dbReference>
<evidence type="ECO:0000256" key="1">
    <source>
        <dbReference type="SAM" id="Phobius"/>
    </source>
</evidence>
<dbReference type="EMBL" id="CVQI01006669">
    <property type="protein sequence ID" value="CRK16231.1"/>
    <property type="molecule type" value="Genomic_DNA"/>
</dbReference>
<reference evidence="4 5" key="1">
    <citation type="submission" date="2015-05" db="EMBL/GenBank/DDBJ databases">
        <authorList>
            <person name="Fogelqvist Johan"/>
        </authorList>
    </citation>
    <scope>NUCLEOTIDE SEQUENCE [LARGE SCALE GENOMIC DNA]</scope>
    <source>
        <strain evidence="2">VL1</strain>
        <strain evidence="3">VL2</strain>
    </source>
</reference>
<dbReference type="SUPFAM" id="SSF56300">
    <property type="entry name" value="Metallo-dependent phosphatases"/>
    <property type="match status" value="1"/>
</dbReference>
<gene>
    <name evidence="2" type="ORF">BN1708_009820</name>
    <name evidence="3" type="ORF">BN1723_010913</name>
</gene>